<proteinExistence type="predicted"/>
<organism evidence="1 2">
    <name type="scientific">Entomophthora muscae</name>
    <dbReference type="NCBI Taxonomy" id="34485"/>
    <lineage>
        <taxon>Eukaryota</taxon>
        <taxon>Fungi</taxon>
        <taxon>Fungi incertae sedis</taxon>
        <taxon>Zoopagomycota</taxon>
        <taxon>Entomophthoromycotina</taxon>
        <taxon>Entomophthoromycetes</taxon>
        <taxon>Entomophthorales</taxon>
        <taxon>Entomophthoraceae</taxon>
        <taxon>Entomophthora</taxon>
    </lineage>
</organism>
<evidence type="ECO:0000313" key="2">
    <source>
        <dbReference type="Proteomes" id="UP001165960"/>
    </source>
</evidence>
<gene>
    <name evidence="1" type="primary">GPI8_1</name>
    <name evidence="1" type="ORF">DSO57_1019508</name>
</gene>
<reference evidence="1" key="1">
    <citation type="submission" date="2022-04" db="EMBL/GenBank/DDBJ databases">
        <title>Genome of the entomopathogenic fungus Entomophthora muscae.</title>
        <authorList>
            <person name="Elya C."/>
            <person name="Lovett B.R."/>
            <person name="Lee E."/>
            <person name="Macias A.M."/>
            <person name="Hajek A.E."/>
            <person name="De Bivort B.L."/>
            <person name="Kasson M.T."/>
            <person name="De Fine Licht H.H."/>
            <person name="Stajich J.E."/>
        </authorList>
    </citation>
    <scope>NUCLEOTIDE SEQUENCE</scope>
    <source>
        <strain evidence="1">Berkeley</strain>
    </source>
</reference>
<comment type="caution">
    <text evidence="1">The sequence shown here is derived from an EMBL/GenBank/DDBJ whole genome shotgun (WGS) entry which is preliminary data.</text>
</comment>
<protein>
    <submittedName>
        <fullName evidence="1">Glycosylphosphatidylinositol anchor biosynthesis</fullName>
    </submittedName>
</protein>
<keyword evidence="2" id="KW-1185">Reference proteome</keyword>
<evidence type="ECO:0000313" key="1">
    <source>
        <dbReference type="EMBL" id="KAJ9073158.1"/>
    </source>
</evidence>
<accession>A0ACC2TF33</accession>
<name>A0ACC2TF33_9FUNG</name>
<dbReference type="EMBL" id="QTSX02002928">
    <property type="protein sequence ID" value="KAJ9073158.1"/>
    <property type="molecule type" value="Genomic_DNA"/>
</dbReference>
<dbReference type="Proteomes" id="UP001165960">
    <property type="component" value="Unassembled WGS sequence"/>
</dbReference>
<sequence length="383" mass="43122">MLLQIALLYTLFRAVVGDHVDGLFKATTSNHTNNWAVLVSTSRFWFNYRHMSDTLALYRTVKRLGIPDSNIILMLADDVSCNPRNVFPGSVFQSVDHKLDLYGDDIEVDYRGYEVTVENFVRLLTGRLPADTPKSKRLQTDHRSNVLVYLAGHGGANFLKFQDAEEITADEIADSFEQMNQKKRYNELLFIIDTCEANTLYSKIYSKNIIAMGSSELGEKAYSYQNDYSVGLSLVDRYTHYTLEFMEKVRPGSKVTMKQLVNHYDANLLGSTPGVMAKNVDRPIDEMLVTDFFGSVQATRLTLATSKPLFANISTPQLSLPAAASLEIETTLFSQVTSYLSLLFFPPPGQATLVKLQHTNHLPHLPVYVAILLVSPFLYVFTL</sequence>